<dbReference type="AlphaFoldDB" id="A0A8F3FHV0"/>
<evidence type="ECO:0000256" key="16">
    <source>
        <dbReference type="SAM" id="Phobius"/>
    </source>
</evidence>
<feature type="transmembrane region" description="Helical" evidence="16">
    <location>
        <begin position="83"/>
        <end position="102"/>
    </location>
</feature>
<dbReference type="EC" id="7.1.1.2" evidence="3"/>
<dbReference type="PANTHER" id="PTHR11435">
    <property type="entry name" value="NADH UBIQUINONE OXIDOREDUCTASE SUBUNIT ND6"/>
    <property type="match status" value="1"/>
</dbReference>
<evidence type="ECO:0000256" key="9">
    <source>
        <dbReference type="ARBA" id="ARBA00022982"/>
    </source>
</evidence>
<organism evidence="17">
    <name type="scientific">Philolithus actuosus</name>
    <dbReference type="NCBI Taxonomy" id="1271693"/>
    <lineage>
        <taxon>Eukaryota</taxon>
        <taxon>Metazoa</taxon>
        <taxon>Ecdysozoa</taxon>
        <taxon>Arthropoda</taxon>
        <taxon>Hexapoda</taxon>
        <taxon>Insecta</taxon>
        <taxon>Pterygota</taxon>
        <taxon>Neoptera</taxon>
        <taxon>Endopterygota</taxon>
        <taxon>Coleoptera</taxon>
        <taxon>Polyphaga</taxon>
        <taxon>Cucujiformia</taxon>
        <taxon>Tenebrionidae</taxon>
        <taxon>Pimeliinae</taxon>
        <taxon>Philolithus</taxon>
    </lineage>
</organism>
<evidence type="ECO:0000256" key="13">
    <source>
        <dbReference type="ARBA" id="ARBA00023136"/>
    </source>
</evidence>
<comment type="similarity">
    <text evidence="2">Belongs to the complex I subunit 6 family.</text>
</comment>
<geneLocation type="mitochondrion" evidence="17"/>
<keyword evidence="12 17" id="KW-0496">Mitochondrion</keyword>
<keyword evidence="10 16" id="KW-1133">Transmembrane helix</keyword>
<dbReference type="PANTHER" id="PTHR11435:SF1">
    <property type="entry name" value="NADH-UBIQUINONE OXIDOREDUCTASE CHAIN 6"/>
    <property type="match status" value="1"/>
</dbReference>
<proteinExistence type="inferred from homology"/>
<evidence type="ECO:0000256" key="3">
    <source>
        <dbReference type="ARBA" id="ARBA00012944"/>
    </source>
</evidence>
<evidence type="ECO:0000256" key="5">
    <source>
        <dbReference type="ARBA" id="ARBA00022448"/>
    </source>
</evidence>
<accession>A0A8F3FHV0</accession>
<evidence type="ECO:0000256" key="11">
    <source>
        <dbReference type="ARBA" id="ARBA00023027"/>
    </source>
</evidence>
<evidence type="ECO:0000256" key="2">
    <source>
        <dbReference type="ARBA" id="ARBA00005698"/>
    </source>
</evidence>
<evidence type="ECO:0000256" key="10">
    <source>
        <dbReference type="ARBA" id="ARBA00022989"/>
    </source>
</evidence>
<dbReference type="InterPro" id="IPR050269">
    <property type="entry name" value="ComplexI_Subunit6"/>
</dbReference>
<feature type="transmembrane region" description="Helical" evidence="16">
    <location>
        <begin position="47"/>
        <end position="71"/>
    </location>
</feature>
<evidence type="ECO:0000256" key="12">
    <source>
        <dbReference type="ARBA" id="ARBA00023128"/>
    </source>
</evidence>
<feature type="transmembrane region" description="Helical" evidence="16">
    <location>
        <begin position="12"/>
        <end position="35"/>
    </location>
</feature>
<evidence type="ECO:0000256" key="4">
    <source>
        <dbReference type="ARBA" id="ARBA00021095"/>
    </source>
</evidence>
<evidence type="ECO:0000256" key="7">
    <source>
        <dbReference type="ARBA" id="ARBA00022692"/>
    </source>
</evidence>
<dbReference type="GO" id="GO:0008137">
    <property type="term" value="F:NADH dehydrogenase (ubiquinone) activity"/>
    <property type="evidence" value="ECO:0007669"/>
    <property type="project" value="UniProtKB-EC"/>
</dbReference>
<gene>
    <name evidence="17" type="primary">nad6</name>
</gene>
<evidence type="ECO:0000256" key="6">
    <source>
        <dbReference type="ARBA" id="ARBA00022660"/>
    </source>
</evidence>
<dbReference type="GO" id="GO:0031966">
    <property type="term" value="C:mitochondrial membrane"/>
    <property type="evidence" value="ECO:0007669"/>
    <property type="project" value="UniProtKB-SubCell"/>
</dbReference>
<name>A0A8F3FHV0_9CUCU</name>
<keyword evidence="11" id="KW-0520">NAD</keyword>
<keyword evidence="5" id="KW-0813">Transport</keyword>
<keyword evidence="9" id="KW-0249">Electron transport</keyword>
<evidence type="ECO:0000256" key="1">
    <source>
        <dbReference type="ARBA" id="ARBA00004225"/>
    </source>
</evidence>
<comment type="subcellular location">
    <subcellularLocation>
        <location evidence="1">Mitochondrion membrane</location>
        <topology evidence="1">Multi-pass membrane protein</topology>
    </subcellularLocation>
</comment>
<keyword evidence="6" id="KW-0679">Respiratory chain</keyword>
<keyword evidence="7 16" id="KW-0812">Transmembrane</keyword>
<evidence type="ECO:0000256" key="8">
    <source>
        <dbReference type="ARBA" id="ARBA00022967"/>
    </source>
</evidence>
<sequence length="163" mass="18942">MIILLSLNFMMTLIFISLTHPLSMGLILLLQTLMVSMISGNFSFNFWFSYILFLIMVGGMLILFMYMTSIASNEKFSFNMKSMIITVSVPVMLMLPLINFNINTINNEMMMWQSDMMINLSLNKFINFPSNLILIFMMMYLLLTMIATVKITNFKHGPIRHMN</sequence>
<reference evidence="17" key="1">
    <citation type="journal article" date="2021" name="Sci. Rep.">
        <title>Recovery and analysis of ancient beetle DNA from subfossil packrat middens using high-throughput sequencing.</title>
        <authorList>
            <person name="Smith A.D."/>
            <person name="Kaminski M.J."/>
            <person name="Kanda K."/>
            <person name="Sweet A.D."/>
            <person name="Betancourt J.L."/>
            <person name="Holmgren C.A."/>
            <person name="Hempel E."/>
            <person name="Alberti F."/>
            <person name="Hofreiter M."/>
        </authorList>
    </citation>
    <scope>NUCLEOTIDE SEQUENCE</scope>
</reference>
<feature type="transmembrane region" description="Helical" evidence="16">
    <location>
        <begin position="132"/>
        <end position="152"/>
    </location>
</feature>
<protein>
    <recommendedName>
        <fullName evidence="4">NADH-ubiquinone oxidoreductase chain 6</fullName>
        <ecNumber evidence="3">7.1.1.2</ecNumber>
    </recommendedName>
    <alternativeName>
        <fullName evidence="14">NADH dehydrogenase subunit 6</fullName>
    </alternativeName>
</protein>
<keyword evidence="13 16" id="KW-0472">Membrane</keyword>
<keyword evidence="8" id="KW-1278">Translocase</keyword>
<evidence type="ECO:0000256" key="15">
    <source>
        <dbReference type="ARBA" id="ARBA00049551"/>
    </source>
</evidence>
<dbReference type="EMBL" id="MZ342782">
    <property type="protein sequence ID" value="QWZ46385.1"/>
    <property type="molecule type" value="Genomic_DNA"/>
</dbReference>
<evidence type="ECO:0000256" key="14">
    <source>
        <dbReference type="ARBA" id="ARBA00031019"/>
    </source>
</evidence>
<comment type="catalytic activity">
    <reaction evidence="15">
        <text>a ubiquinone + NADH + 5 H(+)(in) = a ubiquinol + NAD(+) + 4 H(+)(out)</text>
        <dbReference type="Rhea" id="RHEA:29091"/>
        <dbReference type="Rhea" id="RHEA-COMP:9565"/>
        <dbReference type="Rhea" id="RHEA-COMP:9566"/>
        <dbReference type="ChEBI" id="CHEBI:15378"/>
        <dbReference type="ChEBI" id="CHEBI:16389"/>
        <dbReference type="ChEBI" id="CHEBI:17976"/>
        <dbReference type="ChEBI" id="CHEBI:57540"/>
        <dbReference type="ChEBI" id="CHEBI:57945"/>
        <dbReference type="EC" id="7.1.1.2"/>
    </reaction>
</comment>
<evidence type="ECO:0000313" key="17">
    <source>
        <dbReference type="EMBL" id="QWZ46385.1"/>
    </source>
</evidence>